<dbReference type="GO" id="GO:0071011">
    <property type="term" value="C:precatalytic spliceosome"/>
    <property type="evidence" value="ECO:0007669"/>
    <property type="project" value="TreeGrafter"/>
</dbReference>
<evidence type="ECO:0000313" key="4">
    <source>
        <dbReference type="EMBL" id="OAF66160.1"/>
    </source>
</evidence>
<dbReference type="SMART" id="SM00361">
    <property type="entry name" value="RRM_1"/>
    <property type="match status" value="1"/>
</dbReference>
<dbReference type="OrthoDB" id="5411533at2759"/>
<reference evidence="4 5" key="1">
    <citation type="submission" date="2016-04" db="EMBL/GenBank/DDBJ databases">
        <title>The genome of Intoshia linei affirms orthonectids as highly simplified spiralians.</title>
        <authorList>
            <person name="Mikhailov K.V."/>
            <person name="Slusarev G.S."/>
            <person name="Nikitin M.A."/>
            <person name="Logacheva M.D."/>
            <person name="Penin A."/>
            <person name="Aleoshin V."/>
            <person name="Panchin Y.V."/>
        </authorList>
    </citation>
    <scope>NUCLEOTIDE SEQUENCE [LARGE SCALE GENOMIC DNA]</scope>
    <source>
        <strain evidence="4">Intl2013</strain>
        <tissue evidence="4">Whole animal</tissue>
    </source>
</reference>
<dbReference type="InterPro" id="IPR000467">
    <property type="entry name" value="G_patch_dom"/>
</dbReference>
<feature type="domain" description="G-patch" evidence="3">
    <location>
        <begin position="176"/>
        <end position="222"/>
    </location>
</feature>
<name>A0A177AWE3_9BILA</name>
<dbReference type="GO" id="GO:0000380">
    <property type="term" value="P:alternative mRNA splicing, via spliceosome"/>
    <property type="evidence" value="ECO:0007669"/>
    <property type="project" value="TreeGrafter"/>
</dbReference>
<gene>
    <name evidence="4" type="ORF">A3Q56_06130</name>
</gene>
<dbReference type="InterPro" id="IPR040052">
    <property type="entry name" value="RBM17"/>
</dbReference>
<dbReference type="AlphaFoldDB" id="A0A177AWE3"/>
<feature type="region of interest" description="Disordered" evidence="2">
    <location>
        <begin position="111"/>
        <end position="175"/>
    </location>
</feature>
<evidence type="ECO:0000256" key="1">
    <source>
        <dbReference type="ARBA" id="ARBA00022884"/>
    </source>
</evidence>
<dbReference type="Pfam" id="PF01585">
    <property type="entry name" value="G-patch"/>
    <property type="match status" value="1"/>
</dbReference>
<dbReference type="SUPFAM" id="SSF54928">
    <property type="entry name" value="RNA-binding domain, RBD"/>
    <property type="match status" value="1"/>
</dbReference>
<organism evidence="4 5">
    <name type="scientific">Intoshia linei</name>
    <dbReference type="NCBI Taxonomy" id="1819745"/>
    <lineage>
        <taxon>Eukaryota</taxon>
        <taxon>Metazoa</taxon>
        <taxon>Spiralia</taxon>
        <taxon>Lophotrochozoa</taxon>
        <taxon>Mesozoa</taxon>
        <taxon>Orthonectida</taxon>
        <taxon>Rhopaluridae</taxon>
        <taxon>Intoshia</taxon>
    </lineage>
</organism>
<evidence type="ECO:0000256" key="2">
    <source>
        <dbReference type="SAM" id="MobiDB-lite"/>
    </source>
</evidence>
<comment type="caution">
    <text evidence="4">The sequence shown here is derived from an EMBL/GenBank/DDBJ whole genome shotgun (WGS) entry which is preliminary data.</text>
</comment>
<keyword evidence="5" id="KW-1185">Reference proteome</keyword>
<dbReference type="GO" id="GO:0003723">
    <property type="term" value="F:RNA binding"/>
    <property type="evidence" value="ECO:0007669"/>
    <property type="project" value="UniProtKB-KW"/>
</dbReference>
<keyword evidence="1" id="KW-0694">RNA-binding</keyword>
<dbReference type="PANTHER" id="PTHR13288:SF8">
    <property type="entry name" value="SPLICING FACTOR 45"/>
    <property type="match status" value="1"/>
</dbReference>
<dbReference type="InterPro" id="IPR003954">
    <property type="entry name" value="RRM_euk-type"/>
</dbReference>
<protein>
    <submittedName>
        <fullName evidence="4">Splicing factor</fullName>
    </submittedName>
</protein>
<evidence type="ECO:0000313" key="5">
    <source>
        <dbReference type="Proteomes" id="UP000078046"/>
    </source>
</evidence>
<dbReference type="PROSITE" id="PS50174">
    <property type="entry name" value="G_PATCH"/>
    <property type="match status" value="1"/>
</dbReference>
<dbReference type="Gene3D" id="3.30.70.330">
    <property type="match status" value="1"/>
</dbReference>
<dbReference type="PANTHER" id="PTHR13288">
    <property type="entry name" value="SPLICING FACTOR 45 SPF45"/>
    <property type="match status" value="1"/>
</dbReference>
<dbReference type="SMART" id="SM00443">
    <property type="entry name" value="G_patch"/>
    <property type="match status" value="1"/>
</dbReference>
<proteinExistence type="predicted"/>
<dbReference type="InterPro" id="IPR012677">
    <property type="entry name" value="Nucleotide-bd_a/b_plait_sf"/>
</dbReference>
<feature type="compositionally biased region" description="Polar residues" evidence="2">
    <location>
        <begin position="113"/>
        <end position="128"/>
    </location>
</feature>
<sequence>MSLYEEIDQDSSLWKKRASLQRKSTLKKNVSKPKKVCMSAVPPTLSNVTDRETGAFRFNQFGQIEAYAKVSNYVPREPSFVVGVTDEYDPLYPNEFEQIVKQLEIANAEQLPSLDNTPNSFQTTQLNSGKPLLTQYDSDSESDDEKPHSKGKAAIPPPYSLTVNASTPMPHYSTDARGVANNIMRKYGYKEGGGLGKRETGISKPLEVVKTSSHAGYIVEEKTNLQCKPKLTELLKNQTKILVLYNTADSNNIDNLKNDIISECSKYGKIDKCIIHLTDEDEVWVYLKFERKESAIKALISLNDRYFNERLIATRFVSEEQFDNIDL</sequence>
<dbReference type="EMBL" id="LWCA01001017">
    <property type="protein sequence ID" value="OAF66160.1"/>
    <property type="molecule type" value="Genomic_DNA"/>
</dbReference>
<dbReference type="GO" id="GO:0045292">
    <property type="term" value="P:mRNA cis splicing, via spliceosome"/>
    <property type="evidence" value="ECO:0007669"/>
    <property type="project" value="InterPro"/>
</dbReference>
<accession>A0A177AWE3</accession>
<evidence type="ECO:0000259" key="3">
    <source>
        <dbReference type="PROSITE" id="PS50174"/>
    </source>
</evidence>
<dbReference type="InterPro" id="IPR035979">
    <property type="entry name" value="RBD_domain_sf"/>
</dbReference>
<dbReference type="Proteomes" id="UP000078046">
    <property type="component" value="Unassembled WGS sequence"/>
</dbReference>